<feature type="region of interest" description="Disordered" evidence="7">
    <location>
        <begin position="479"/>
        <end position="500"/>
    </location>
</feature>
<dbReference type="EMBL" id="ADLO01000092">
    <property type="protein sequence ID" value="KGF54231.1"/>
    <property type="molecule type" value="Genomic_DNA"/>
</dbReference>
<evidence type="ECO:0000256" key="2">
    <source>
        <dbReference type="ARBA" id="ARBA00008806"/>
    </source>
</evidence>
<evidence type="ECO:0000256" key="6">
    <source>
        <dbReference type="ARBA" id="ARBA00023136"/>
    </source>
</evidence>
<dbReference type="HOGENOM" id="CLU_015347_4_1_9"/>
<dbReference type="SUPFAM" id="SSF52540">
    <property type="entry name" value="P-loop containing nucleoside triphosphate hydrolases"/>
    <property type="match status" value="1"/>
</dbReference>
<evidence type="ECO:0000256" key="5">
    <source>
        <dbReference type="ARBA" id="ARBA00022989"/>
    </source>
</evidence>
<evidence type="ECO:0000313" key="9">
    <source>
        <dbReference type="Proteomes" id="UP000029585"/>
    </source>
</evidence>
<dbReference type="RefSeq" id="WP_044942273.1">
    <property type="nucleotide sequence ID" value="NZ_KN174164.1"/>
</dbReference>
<comment type="caution">
    <text evidence="8">The sequence shown here is derived from an EMBL/GenBank/DDBJ whole genome shotgun (WGS) entry which is preliminary data.</text>
</comment>
<dbReference type="Pfam" id="PF02534">
    <property type="entry name" value="T4SS-DNA_transf"/>
    <property type="match status" value="1"/>
</dbReference>
<dbReference type="InterPro" id="IPR027417">
    <property type="entry name" value="P-loop_NTPase"/>
</dbReference>
<dbReference type="Gene3D" id="3.40.50.300">
    <property type="entry name" value="P-loop containing nucleotide triphosphate hydrolases"/>
    <property type="match status" value="2"/>
</dbReference>
<dbReference type="CDD" id="cd01127">
    <property type="entry name" value="TrwB_TraG_TraD_VirD4"/>
    <property type="match status" value="1"/>
</dbReference>
<dbReference type="InterPro" id="IPR051539">
    <property type="entry name" value="T4SS-coupling_protein"/>
</dbReference>
<keyword evidence="6" id="KW-0472">Membrane</keyword>
<evidence type="ECO:0008006" key="10">
    <source>
        <dbReference type="Google" id="ProtNLM"/>
    </source>
</evidence>
<organism evidence="8 9">
    <name type="scientific">Flavonifractor plautii 1_3_50AFAA</name>
    <dbReference type="NCBI Taxonomy" id="742738"/>
    <lineage>
        <taxon>Bacteria</taxon>
        <taxon>Bacillati</taxon>
        <taxon>Bacillota</taxon>
        <taxon>Clostridia</taxon>
        <taxon>Eubacteriales</taxon>
        <taxon>Oscillospiraceae</taxon>
        <taxon>Flavonifractor</taxon>
    </lineage>
</organism>
<dbReference type="PATRIC" id="fig|742738.3.peg.3110"/>
<dbReference type="InterPro" id="IPR003688">
    <property type="entry name" value="TraG/VirD4"/>
</dbReference>
<dbReference type="Proteomes" id="UP000029585">
    <property type="component" value="Unassembled WGS sequence"/>
</dbReference>
<sequence length="578" mass="65099">MRRNNTVSPLLWAALTLPVLYLAALLASGYEEGMTVFDLMGHFSGLLERPFAIRWTPHTPKFMLGALLIYGFSVVLYCSTRENRRPGEEHGSAKWGSPKLLDRKYRDKAPFQNTILTQNVRMGLNGKVHRRNLLQIVIGGSGAGKTRFFCKPNLMQANCSFLVTDPKGETMRAVAPLLIEKGYVIKVFDLIDTDRSDAFNPFPYLKDDKDAMKLVNNLIKNTTPKNSTNNDPFWEKSEIALDTALILYLLHEAPPEEQNLEMVMYMIENGGAREDDDDFQSPLDMLFEALEEEEPDHVAVREYKIFKQAAGKTAKSILLSAAVRLSAFILPQITRITSRDDMELGLMGERKQAVFAIIPDNDGTFNYLVGMLYTCAFQALYYQADKVHQGALPVPVRLMMDEFCNVSLPDDFGKLQATMRSRNIMSTIVLQNISALKALFKDDWEGLLGNADTLVYLGGNEPSTHKYISELLGKETLDTRNRSVSRGSHGSSSVSYQQTGRELMTPDEVRTLDNDYALLFIRGERPVMDKKYDILKHPYIKLTEDGGAAPYVHHPGLTYAQADLSVPFESLDYIEILE</sequence>
<evidence type="ECO:0000313" key="8">
    <source>
        <dbReference type="EMBL" id="KGF54231.1"/>
    </source>
</evidence>
<dbReference type="AlphaFoldDB" id="A0A096B5J3"/>
<dbReference type="eggNOG" id="COG3505">
    <property type="taxonomic scope" value="Bacteria"/>
</dbReference>
<comment type="similarity">
    <text evidence="2">Belongs to the VirD4/TraG family.</text>
</comment>
<evidence type="ECO:0000256" key="7">
    <source>
        <dbReference type="SAM" id="MobiDB-lite"/>
    </source>
</evidence>
<dbReference type="GO" id="GO:0005886">
    <property type="term" value="C:plasma membrane"/>
    <property type="evidence" value="ECO:0007669"/>
    <property type="project" value="UniProtKB-SubCell"/>
</dbReference>
<feature type="compositionally biased region" description="Low complexity" evidence="7">
    <location>
        <begin position="482"/>
        <end position="495"/>
    </location>
</feature>
<keyword evidence="4" id="KW-0812">Transmembrane</keyword>
<dbReference type="PANTHER" id="PTHR37937">
    <property type="entry name" value="CONJUGATIVE TRANSFER: DNA TRANSPORT"/>
    <property type="match status" value="1"/>
</dbReference>
<dbReference type="NCBIfam" id="NF045973">
    <property type="entry name" value="conju_CD1115"/>
    <property type="match status" value="1"/>
</dbReference>
<keyword evidence="5" id="KW-1133">Transmembrane helix</keyword>
<keyword evidence="3" id="KW-1003">Cell membrane</keyword>
<reference evidence="8 9" key="1">
    <citation type="submission" date="2011-08" db="EMBL/GenBank/DDBJ databases">
        <title>The Genome Sequence of Clostridium orbiscindens 1_3_50AFAA.</title>
        <authorList>
            <consortium name="The Broad Institute Genome Sequencing Platform"/>
            <person name="Earl A."/>
            <person name="Ward D."/>
            <person name="Feldgarden M."/>
            <person name="Gevers D."/>
            <person name="Daigneault M."/>
            <person name="Strauss J."/>
            <person name="Allen-Vercoe E."/>
            <person name="Young S.K."/>
            <person name="Zeng Q."/>
            <person name="Gargeya S."/>
            <person name="Fitzgerald M."/>
            <person name="Haas B."/>
            <person name="Abouelleil A."/>
            <person name="Alvarado L."/>
            <person name="Arachchi H.M."/>
            <person name="Berlin A."/>
            <person name="Brown A."/>
            <person name="Chapman S.B."/>
            <person name="Chen Z."/>
            <person name="Dunbar C."/>
            <person name="Freedman E."/>
            <person name="Gearin G."/>
            <person name="Gellesch M."/>
            <person name="Goldberg J."/>
            <person name="Griggs A."/>
            <person name="Gujja S."/>
            <person name="Heiman D."/>
            <person name="Howarth C."/>
            <person name="Larson L."/>
            <person name="Lui A."/>
            <person name="MacDonald P.J.P."/>
            <person name="Montmayeur A."/>
            <person name="Murphy C."/>
            <person name="Neiman D."/>
            <person name="Pearson M."/>
            <person name="Priest M."/>
            <person name="Roberts A."/>
            <person name="Saif S."/>
            <person name="Shea T."/>
            <person name="Shenoy N."/>
            <person name="Sisk P."/>
            <person name="Stolte C."/>
            <person name="Sykes S."/>
            <person name="Wortman J."/>
            <person name="Nusbaum C."/>
            <person name="Birren B."/>
        </authorList>
    </citation>
    <scope>NUCLEOTIDE SEQUENCE [LARGE SCALE GENOMIC DNA]</scope>
    <source>
        <strain evidence="8 9">1_3_50AFAA</strain>
    </source>
</reference>
<keyword evidence="9" id="KW-1185">Reference proteome</keyword>
<accession>A0A096B5J3</accession>
<protein>
    <recommendedName>
        <fullName evidence="10">TraD/TraG TraM recognition site domain-containing protein</fullName>
    </recommendedName>
</protein>
<comment type="subcellular location">
    <subcellularLocation>
        <location evidence="1">Cell membrane</location>
        <topology evidence="1">Multi-pass membrane protein</topology>
    </subcellularLocation>
</comment>
<proteinExistence type="inferred from homology"/>
<evidence type="ECO:0000256" key="3">
    <source>
        <dbReference type="ARBA" id="ARBA00022475"/>
    </source>
</evidence>
<dbReference type="PANTHER" id="PTHR37937:SF1">
    <property type="entry name" value="CONJUGATIVE TRANSFER: DNA TRANSPORT"/>
    <property type="match status" value="1"/>
</dbReference>
<gene>
    <name evidence="8" type="ORF">HMPREF9460_03025</name>
</gene>
<evidence type="ECO:0000256" key="4">
    <source>
        <dbReference type="ARBA" id="ARBA00022692"/>
    </source>
</evidence>
<evidence type="ECO:0000256" key="1">
    <source>
        <dbReference type="ARBA" id="ARBA00004651"/>
    </source>
</evidence>
<name>A0A096B5J3_FLAPL</name>